<proteinExistence type="predicted"/>
<feature type="compositionally biased region" description="Low complexity" evidence="1">
    <location>
        <begin position="56"/>
        <end position="82"/>
    </location>
</feature>
<evidence type="ECO:0000256" key="2">
    <source>
        <dbReference type="SAM" id="Phobius"/>
    </source>
</evidence>
<keyword evidence="2" id="KW-1133">Transmembrane helix</keyword>
<evidence type="ECO:0000256" key="3">
    <source>
        <dbReference type="SAM" id="SignalP"/>
    </source>
</evidence>
<evidence type="ECO:0000313" key="4">
    <source>
        <dbReference type="EMBL" id="CAE8591243.1"/>
    </source>
</evidence>
<reference evidence="4" key="1">
    <citation type="submission" date="2021-02" db="EMBL/GenBank/DDBJ databases">
        <authorList>
            <person name="Dougan E. K."/>
            <person name="Rhodes N."/>
            <person name="Thang M."/>
            <person name="Chan C."/>
        </authorList>
    </citation>
    <scope>NUCLEOTIDE SEQUENCE</scope>
</reference>
<keyword evidence="2" id="KW-0812">Transmembrane</keyword>
<evidence type="ECO:0000256" key="1">
    <source>
        <dbReference type="SAM" id="MobiDB-lite"/>
    </source>
</evidence>
<feature type="transmembrane region" description="Helical" evidence="2">
    <location>
        <begin position="132"/>
        <end position="152"/>
    </location>
</feature>
<protein>
    <submittedName>
        <fullName evidence="4">Uncharacterized protein</fullName>
    </submittedName>
</protein>
<dbReference type="AlphaFoldDB" id="A0A813DZX5"/>
<name>A0A813DZX5_POLGL</name>
<sequence length="176" mass="19519">MKMASRACSAAAWLLLLFPLQSWSQAANPAVVPQEAELESLASKFLALKQQQHQQQQQQQQPQQAQPEGLTGTQPQGLTGPQDPEPKGFSRRLQGTCSGHFVLHQCESFVYGNSELAQQCCRDHLEHVASGLPWWGGLFIVLGLVAVCLSLWRCCCMILRCPRLCCKEQSKEQQGT</sequence>
<keyword evidence="5" id="KW-1185">Reference proteome</keyword>
<feature type="signal peptide" evidence="3">
    <location>
        <begin position="1"/>
        <end position="26"/>
    </location>
</feature>
<dbReference type="Proteomes" id="UP000654075">
    <property type="component" value="Unassembled WGS sequence"/>
</dbReference>
<accession>A0A813DZX5</accession>
<dbReference type="EMBL" id="CAJNNV010004789">
    <property type="protein sequence ID" value="CAE8591243.1"/>
    <property type="molecule type" value="Genomic_DNA"/>
</dbReference>
<organism evidence="4 5">
    <name type="scientific">Polarella glacialis</name>
    <name type="common">Dinoflagellate</name>
    <dbReference type="NCBI Taxonomy" id="89957"/>
    <lineage>
        <taxon>Eukaryota</taxon>
        <taxon>Sar</taxon>
        <taxon>Alveolata</taxon>
        <taxon>Dinophyceae</taxon>
        <taxon>Suessiales</taxon>
        <taxon>Suessiaceae</taxon>
        <taxon>Polarella</taxon>
    </lineage>
</organism>
<feature type="region of interest" description="Disordered" evidence="1">
    <location>
        <begin position="56"/>
        <end position="89"/>
    </location>
</feature>
<comment type="caution">
    <text evidence="4">The sequence shown here is derived from an EMBL/GenBank/DDBJ whole genome shotgun (WGS) entry which is preliminary data.</text>
</comment>
<gene>
    <name evidence="4" type="ORF">PGLA1383_LOCUS9929</name>
</gene>
<feature type="chain" id="PRO_5032970131" evidence="3">
    <location>
        <begin position="27"/>
        <end position="176"/>
    </location>
</feature>
<keyword evidence="2" id="KW-0472">Membrane</keyword>
<evidence type="ECO:0000313" key="5">
    <source>
        <dbReference type="Proteomes" id="UP000654075"/>
    </source>
</evidence>
<keyword evidence="3" id="KW-0732">Signal</keyword>